<reference evidence="1 2" key="1">
    <citation type="journal article" date="2014" name="BMC Genomics">
        <title>Comparative genome sequencing reveals chemotype-specific gene clusters in the toxigenic black mold Stachybotrys.</title>
        <authorList>
            <person name="Semeiks J."/>
            <person name="Borek D."/>
            <person name="Otwinowski Z."/>
            <person name="Grishin N.V."/>
        </authorList>
    </citation>
    <scope>NUCLEOTIDE SEQUENCE [LARGE SCALE GENOMIC DNA]</scope>
    <source>
        <strain evidence="1 2">IBT 40285</strain>
    </source>
</reference>
<dbReference type="AlphaFoldDB" id="A0A084QM59"/>
<organism evidence="1 2">
    <name type="scientific">Stachybotrys chlorohalonatus (strain IBT 40285)</name>
    <dbReference type="NCBI Taxonomy" id="1283841"/>
    <lineage>
        <taxon>Eukaryota</taxon>
        <taxon>Fungi</taxon>
        <taxon>Dikarya</taxon>
        <taxon>Ascomycota</taxon>
        <taxon>Pezizomycotina</taxon>
        <taxon>Sordariomycetes</taxon>
        <taxon>Hypocreomycetidae</taxon>
        <taxon>Hypocreales</taxon>
        <taxon>Stachybotryaceae</taxon>
        <taxon>Stachybotrys</taxon>
    </lineage>
</organism>
<dbReference type="HOGENOM" id="CLU_1384986_0_0_1"/>
<sequence length="197" mass="21475">MFSRPTVVFTSKEINLSRAQIGTLTNDKFRLKEGAFHLGFASPSGKVKYQAKDRPQGGLFQLEMEYTFNVTHTVTLGPGIFYFLNPNQDNVVQSGNGLAANRLYQDGNVAQWNVWSGGRIGAVFGEDSLENGPAAVNCTSDCQVQNRVLGSLLVTTMHDFIVPIGEDEFDEDNQMEGLPELRNSLGVGAVVGIITTL</sequence>
<proteinExistence type="predicted"/>
<dbReference type="Proteomes" id="UP000028524">
    <property type="component" value="Unassembled WGS sequence"/>
</dbReference>
<dbReference type="InParanoid" id="A0A084QM59"/>
<dbReference type="OrthoDB" id="5120139at2759"/>
<name>A0A084QM59_STAC4</name>
<evidence type="ECO:0000313" key="2">
    <source>
        <dbReference type="Proteomes" id="UP000028524"/>
    </source>
</evidence>
<protein>
    <submittedName>
        <fullName evidence="1">Uncharacterized protein</fullName>
    </submittedName>
</protein>
<evidence type="ECO:0000313" key="1">
    <source>
        <dbReference type="EMBL" id="KFA65044.1"/>
    </source>
</evidence>
<gene>
    <name evidence="1" type="ORF">S40285_10329</name>
</gene>
<accession>A0A084QM59</accession>
<dbReference type="EMBL" id="KL660623">
    <property type="protein sequence ID" value="KFA65044.1"/>
    <property type="molecule type" value="Genomic_DNA"/>
</dbReference>
<keyword evidence="2" id="KW-1185">Reference proteome</keyword>